<reference evidence="2 3" key="1">
    <citation type="submission" date="2018-06" db="EMBL/GenBank/DDBJ databases">
        <title>Sphaerisporangium craniellae sp. nov., isolated from a marine sponge in the South China Sea.</title>
        <authorList>
            <person name="Li L."/>
        </authorList>
    </citation>
    <scope>NUCLEOTIDE SEQUENCE [LARGE SCALE GENOMIC DNA]</scope>
    <source>
        <strain evidence="2 3">LHW63015</strain>
    </source>
</reference>
<accession>A0A366LZ31</accession>
<dbReference type="SUPFAM" id="SSF51735">
    <property type="entry name" value="NAD(P)-binding Rossmann-fold domains"/>
    <property type="match status" value="1"/>
</dbReference>
<evidence type="ECO:0000313" key="3">
    <source>
        <dbReference type="Proteomes" id="UP000253303"/>
    </source>
</evidence>
<dbReference type="InterPro" id="IPR001509">
    <property type="entry name" value="Epimerase_deHydtase"/>
</dbReference>
<dbReference type="Gene3D" id="3.40.50.720">
    <property type="entry name" value="NAD(P)-binding Rossmann-like Domain"/>
    <property type="match status" value="1"/>
</dbReference>
<feature type="domain" description="NAD-dependent epimerase/dehydratase" evidence="1">
    <location>
        <begin position="3"/>
        <end position="219"/>
    </location>
</feature>
<name>A0A366LZ31_9ACTN</name>
<evidence type="ECO:0000259" key="1">
    <source>
        <dbReference type="Pfam" id="PF01370"/>
    </source>
</evidence>
<evidence type="ECO:0000313" key="2">
    <source>
        <dbReference type="EMBL" id="RBQ19195.1"/>
    </source>
</evidence>
<dbReference type="EMBL" id="QMEY01000005">
    <property type="protein sequence ID" value="RBQ19195.1"/>
    <property type="molecule type" value="Genomic_DNA"/>
</dbReference>
<sequence length="281" mass="29982">MTILVTGATGRVGSRFVPRLLRRAEPVRVLARDPRRAEPLARLGAEVVAGDLRDDGALVAALKGVAAVVHLGAAFREVGDEEAVAVNRTATVALAEAAVRAGVSRFVSVGTTLVYGPGRGRPAREADEPVPPGWAYTTSKVAAEQALLRLHRTEGLPVRIVRLAFVYGEGDPHLAESLAWASDWPAHKRLHLVHHADVGQALIRALQADGVDGRTYNVADDAPVTHLELRRLNGEPAAEAAADQGEADPWEGIVDTAKIRRELGFRPIYPTVYTAHDAGAL</sequence>
<dbReference type="PANTHER" id="PTHR43245">
    <property type="entry name" value="BIFUNCTIONAL POLYMYXIN RESISTANCE PROTEIN ARNA"/>
    <property type="match status" value="1"/>
</dbReference>
<protein>
    <submittedName>
        <fullName evidence="2">NAD(P)-dependent oxidoreductase</fullName>
    </submittedName>
</protein>
<keyword evidence="3" id="KW-1185">Reference proteome</keyword>
<dbReference type="InterPro" id="IPR036291">
    <property type="entry name" value="NAD(P)-bd_dom_sf"/>
</dbReference>
<organism evidence="2 3">
    <name type="scientific">Spongiactinospora rosea</name>
    <dbReference type="NCBI Taxonomy" id="2248750"/>
    <lineage>
        <taxon>Bacteria</taxon>
        <taxon>Bacillati</taxon>
        <taxon>Actinomycetota</taxon>
        <taxon>Actinomycetes</taxon>
        <taxon>Streptosporangiales</taxon>
        <taxon>Streptosporangiaceae</taxon>
        <taxon>Spongiactinospora</taxon>
    </lineage>
</organism>
<proteinExistence type="predicted"/>
<dbReference type="AlphaFoldDB" id="A0A366LZ31"/>
<dbReference type="Proteomes" id="UP000253303">
    <property type="component" value="Unassembled WGS sequence"/>
</dbReference>
<gene>
    <name evidence="2" type="ORF">DP939_14705</name>
</gene>
<comment type="caution">
    <text evidence="2">The sequence shown here is derived from an EMBL/GenBank/DDBJ whole genome shotgun (WGS) entry which is preliminary data.</text>
</comment>
<dbReference type="InterPro" id="IPR050177">
    <property type="entry name" value="Lipid_A_modif_metabolic_enz"/>
</dbReference>
<dbReference type="Pfam" id="PF01370">
    <property type="entry name" value="Epimerase"/>
    <property type="match status" value="1"/>
</dbReference>
<dbReference type="OrthoDB" id="8770295at2"/>
<dbReference type="RefSeq" id="WP_113981255.1">
    <property type="nucleotide sequence ID" value="NZ_QMEY01000005.1"/>
</dbReference>